<dbReference type="AlphaFoldDB" id="A0A9P6QJN1"/>
<reference evidence="1" key="1">
    <citation type="journal article" date="2020" name="Fungal Divers.">
        <title>Resolving the Mortierellaceae phylogeny through synthesis of multi-gene phylogenetics and phylogenomics.</title>
        <authorList>
            <person name="Vandepol N."/>
            <person name="Liber J."/>
            <person name="Desiro A."/>
            <person name="Na H."/>
            <person name="Kennedy M."/>
            <person name="Barry K."/>
            <person name="Grigoriev I.V."/>
            <person name="Miller A.N."/>
            <person name="O'Donnell K."/>
            <person name="Stajich J.E."/>
            <person name="Bonito G."/>
        </authorList>
    </citation>
    <scope>NUCLEOTIDE SEQUENCE</scope>
    <source>
        <strain evidence="1">BC1065</strain>
    </source>
</reference>
<protein>
    <recommendedName>
        <fullName evidence="3">2'-5' RNA ligase family protein</fullName>
    </recommendedName>
</protein>
<organism evidence="1 2">
    <name type="scientific">Actinomortierella ambigua</name>
    <dbReference type="NCBI Taxonomy" id="1343610"/>
    <lineage>
        <taxon>Eukaryota</taxon>
        <taxon>Fungi</taxon>
        <taxon>Fungi incertae sedis</taxon>
        <taxon>Mucoromycota</taxon>
        <taxon>Mortierellomycotina</taxon>
        <taxon>Mortierellomycetes</taxon>
        <taxon>Mortierellales</taxon>
        <taxon>Mortierellaceae</taxon>
        <taxon>Actinomortierella</taxon>
    </lineage>
</organism>
<evidence type="ECO:0000313" key="1">
    <source>
        <dbReference type="EMBL" id="KAG0270421.1"/>
    </source>
</evidence>
<evidence type="ECO:0000313" key="2">
    <source>
        <dbReference type="Proteomes" id="UP000807716"/>
    </source>
</evidence>
<gene>
    <name evidence="1" type="ORF">DFQ27_007573</name>
</gene>
<dbReference type="Proteomes" id="UP000807716">
    <property type="component" value="Unassembled WGS sequence"/>
</dbReference>
<dbReference type="Gene3D" id="3.90.1140.10">
    <property type="entry name" value="Cyclic phosphodiesterase"/>
    <property type="match status" value="1"/>
</dbReference>
<proteinExistence type="predicted"/>
<name>A0A9P6QJN1_9FUNG</name>
<accession>A0A9P6QJN1</accession>
<dbReference type="OrthoDB" id="2110229at2759"/>
<comment type="caution">
    <text evidence="1">The sequence shown here is derived from an EMBL/GenBank/DDBJ whole genome shotgun (WGS) entry which is preliminary data.</text>
</comment>
<evidence type="ECO:0008006" key="3">
    <source>
        <dbReference type="Google" id="ProtNLM"/>
    </source>
</evidence>
<sequence>MKVDATGSENHIVEAATAAAATTTAAAAAVAKGEELILYLEPRPASQLRQAIESLLTDASLTLGPNEALRYMPHITMVGFFSVPDTATTQAVQASLDAAIPSFFENAPQQQLQLANKVCQPHPDSVLIDIQASHGCHKLIQHLKNQFPSLHIRLKAINHLSLCYWLESDTEAPLPETRRSIAATTAQLARAQLPLPAENAQWDIVLYSIQDRNHHGHEPYPFNQVQRWQLPS</sequence>
<keyword evidence="2" id="KW-1185">Reference proteome</keyword>
<dbReference type="EMBL" id="JAAAJB010000006">
    <property type="protein sequence ID" value="KAG0270421.1"/>
    <property type="molecule type" value="Genomic_DNA"/>
</dbReference>